<dbReference type="GO" id="GO:0016020">
    <property type="term" value="C:membrane"/>
    <property type="evidence" value="ECO:0007669"/>
    <property type="project" value="UniProtKB-SubCell"/>
</dbReference>
<dbReference type="InterPro" id="IPR017972">
    <property type="entry name" value="Cyt_P450_CS"/>
</dbReference>
<evidence type="ECO:0000256" key="12">
    <source>
        <dbReference type="ARBA" id="ARBA00023136"/>
    </source>
</evidence>
<comment type="cofactor">
    <cofactor evidence="1 13">
        <name>heme</name>
        <dbReference type="ChEBI" id="CHEBI:30413"/>
    </cofactor>
</comment>
<evidence type="ECO:0000256" key="4">
    <source>
        <dbReference type="ARBA" id="ARBA00010617"/>
    </source>
</evidence>
<evidence type="ECO:0000313" key="16">
    <source>
        <dbReference type="EMBL" id="AFO69302.1"/>
    </source>
</evidence>
<keyword evidence="5 13" id="KW-0349">Heme</keyword>
<dbReference type="EMBL" id="JN587272">
    <property type="protein sequence ID" value="AFO69302.1"/>
    <property type="molecule type" value="Genomic_DNA"/>
</dbReference>
<dbReference type="GO" id="GO:0005506">
    <property type="term" value="F:iron ion binding"/>
    <property type="evidence" value="ECO:0007669"/>
    <property type="project" value="InterPro"/>
</dbReference>
<evidence type="ECO:0000256" key="2">
    <source>
        <dbReference type="ARBA" id="ARBA00004370"/>
    </source>
</evidence>
<comment type="similarity">
    <text evidence="4 14">Belongs to the cytochrome P450 family.</text>
</comment>
<feature type="binding site" description="axial binding residue" evidence="13">
    <location>
        <position position="491"/>
    </location>
    <ligand>
        <name>heme</name>
        <dbReference type="ChEBI" id="CHEBI:30413"/>
    </ligand>
    <ligandPart>
        <name>Fe</name>
        <dbReference type="ChEBI" id="CHEBI:18248"/>
    </ligandPart>
</feature>
<evidence type="ECO:0000256" key="5">
    <source>
        <dbReference type="ARBA" id="ARBA00022617"/>
    </source>
</evidence>
<dbReference type="InterPro" id="IPR001128">
    <property type="entry name" value="Cyt_P450"/>
</dbReference>
<evidence type="ECO:0000256" key="1">
    <source>
        <dbReference type="ARBA" id="ARBA00001971"/>
    </source>
</evidence>
<keyword evidence="10 13" id="KW-0408">Iron</keyword>
<evidence type="ECO:0000256" key="13">
    <source>
        <dbReference type="PIRSR" id="PIRSR602403-1"/>
    </source>
</evidence>
<evidence type="ECO:0000256" key="7">
    <source>
        <dbReference type="ARBA" id="ARBA00022723"/>
    </source>
</evidence>
<reference evidence="16" key="1">
    <citation type="submission" date="2011-08" db="EMBL/GenBank/DDBJ databases">
        <title>Aciculosporium take IDT cluster.</title>
        <authorList>
            <person name="Young C.A."/>
            <person name="Schardl C.L."/>
        </authorList>
    </citation>
    <scope>NUCLEOTIDE SEQUENCE</scope>
    <source>
        <strain evidence="16">MAFF-241224</strain>
    </source>
</reference>
<dbReference type="CDD" id="cd11041">
    <property type="entry name" value="CYP503A1-like"/>
    <property type="match status" value="1"/>
</dbReference>
<dbReference type="Pfam" id="PF00067">
    <property type="entry name" value="p450"/>
    <property type="match status" value="1"/>
</dbReference>
<evidence type="ECO:0000256" key="3">
    <source>
        <dbReference type="ARBA" id="ARBA00005179"/>
    </source>
</evidence>
<accession>J7FID6</accession>
<dbReference type="PROSITE" id="PS00086">
    <property type="entry name" value="CYTOCHROME_P450"/>
    <property type="match status" value="1"/>
</dbReference>
<evidence type="ECO:0000256" key="15">
    <source>
        <dbReference type="SAM" id="Phobius"/>
    </source>
</evidence>
<dbReference type="GO" id="GO:0004497">
    <property type="term" value="F:monooxygenase activity"/>
    <property type="evidence" value="ECO:0007669"/>
    <property type="project" value="UniProtKB-KW"/>
</dbReference>
<dbReference type="GO" id="GO:0016705">
    <property type="term" value="F:oxidoreductase activity, acting on paired donors, with incorporation or reduction of molecular oxygen"/>
    <property type="evidence" value="ECO:0007669"/>
    <property type="project" value="InterPro"/>
</dbReference>
<keyword evidence="12 15" id="KW-0472">Membrane</keyword>
<keyword evidence="6 15" id="KW-0812">Transmembrane</keyword>
<dbReference type="PRINTS" id="PR00465">
    <property type="entry name" value="EP450IV"/>
</dbReference>
<dbReference type="AlphaFoldDB" id="J7FID6"/>
<evidence type="ECO:0000256" key="11">
    <source>
        <dbReference type="ARBA" id="ARBA00023033"/>
    </source>
</evidence>
<evidence type="ECO:0000256" key="10">
    <source>
        <dbReference type="ARBA" id="ARBA00023004"/>
    </source>
</evidence>
<keyword evidence="9 14" id="KW-0560">Oxidoreductase</keyword>
<dbReference type="InterPro" id="IPR036396">
    <property type="entry name" value="Cyt_P450_sf"/>
</dbReference>
<keyword evidence="8 15" id="KW-1133">Transmembrane helix</keyword>
<protein>
    <submittedName>
        <fullName evidence="16">p450 monooxygenase</fullName>
    </submittedName>
</protein>
<comment type="subcellular location">
    <subcellularLocation>
        <location evidence="2">Membrane</location>
    </subcellularLocation>
</comment>
<keyword evidence="7 13" id="KW-0479">Metal-binding</keyword>
<evidence type="ECO:0000256" key="8">
    <source>
        <dbReference type="ARBA" id="ARBA00022989"/>
    </source>
</evidence>
<evidence type="ECO:0000256" key="14">
    <source>
        <dbReference type="RuleBase" id="RU000461"/>
    </source>
</evidence>
<dbReference type="InterPro" id="IPR002403">
    <property type="entry name" value="Cyt_P450_E_grp-IV"/>
</dbReference>
<dbReference type="GO" id="GO:0020037">
    <property type="term" value="F:heme binding"/>
    <property type="evidence" value="ECO:0007669"/>
    <property type="project" value="InterPro"/>
</dbReference>
<gene>
    <name evidence="16" type="primary">idtQ</name>
</gene>
<name>J7FID6_9HYPO</name>
<sequence length="549" mass="62817">MLIERYDLSDLYSVLMGAVVGTIMVGVLFARYVDYPVTVGVPIVGVGVRYTKWLAAVVNVWSYRQSVLEGYNKAGRRREPYGDSMFQIPTLRRMEVFICDRQMTREYQNVDDSRLSLKAVMAEEFQFRYLLAGFHGARMLPLVVIARAMNWQKRRADKPDDPFFEAFSAEFVTSFEEEIQRLAQGCHSRSTASSFLPGTGPDAASRQGWLAVPCFPFALKLISRLTTYSLFGESLCRNEEFLDLSRRFGDTVPRDATVLLAVPSWARSSLAKFLAAPRLLKKLQEILRAETKKRRDCCEKNPMKDVLDFTMDWVDNHRDAVYNDEHIVEMMINLIFAAVHSSSQACSPPLLVHTIFELATRPDYVVSLGEEVRQCFDEHGQGTKLALDSMHKMDSFIKETQRCNPLDATASLGRLALKEFTFSNGLHIPQGTFIYTPNSPIYSDERYYPNPKSFDGLRFYRMRSDPELKYTCDLTVTGEYSMHFGHGRHACPGRFMVSDEVKLAMVRLLLHFEFCIENFGPRPKNFVFGKFIMPDMTAKVWLRESARGN</sequence>
<feature type="transmembrane region" description="Helical" evidence="15">
    <location>
        <begin position="12"/>
        <end position="33"/>
    </location>
</feature>
<organism evidence="16">
    <name type="scientific">Aciculosporium take</name>
    <dbReference type="NCBI Taxonomy" id="42363"/>
    <lineage>
        <taxon>Eukaryota</taxon>
        <taxon>Fungi</taxon>
        <taxon>Dikarya</taxon>
        <taxon>Ascomycota</taxon>
        <taxon>Pezizomycotina</taxon>
        <taxon>Sordariomycetes</taxon>
        <taxon>Hypocreomycetidae</taxon>
        <taxon>Hypocreales</taxon>
        <taxon>Clavicipitaceae</taxon>
        <taxon>Aciculosporium</taxon>
    </lineage>
</organism>
<dbReference type="PANTHER" id="PTHR46206:SF5">
    <property type="entry name" value="P450, PUTATIVE (EUROFUNG)-RELATED"/>
    <property type="match status" value="1"/>
</dbReference>
<comment type="pathway">
    <text evidence="3">Secondary metabolite biosynthesis.</text>
</comment>
<dbReference type="Gene3D" id="1.10.630.10">
    <property type="entry name" value="Cytochrome P450"/>
    <property type="match status" value="1"/>
</dbReference>
<dbReference type="SUPFAM" id="SSF48264">
    <property type="entry name" value="Cytochrome P450"/>
    <property type="match status" value="1"/>
</dbReference>
<keyword evidence="11 14" id="KW-0503">Monooxygenase</keyword>
<evidence type="ECO:0000256" key="9">
    <source>
        <dbReference type="ARBA" id="ARBA00023002"/>
    </source>
</evidence>
<proteinExistence type="inferred from homology"/>
<evidence type="ECO:0000256" key="6">
    <source>
        <dbReference type="ARBA" id="ARBA00022692"/>
    </source>
</evidence>
<dbReference type="PANTHER" id="PTHR46206">
    <property type="entry name" value="CYTOCHROME P450"/>
    <property type="match status" value="1"/>
</dbReference>